<organism evidence="2 3">
    <name type="scientific">Scytonema hofmannii PCC 7110</name>
    <dbReference type="NCBI Taxonomy" id="128403"/>
    <lineage>
        <taxon>Bacteria</taxon>
        <taxon>Bacillati</taxon>
        <taxon>Cyanobacteriota</taxon>
        <taxon>Cyanophyceae</taxon>
        <taxon>Nostocales</taxon>
        <taxon>Scytonemataceae</taxon>
        <taxon>Scytonema</taxon>
    </lineage>
</organism>
<accession>A0A139WZ30</accession>
<dbReference type="EMBL" id="ANNX02000045">
    <property type="protein sequence ID" value="KYC37714.1"/>
    <property type="molecule type" value="Genomic_DNA"/>
</dbReference>
<comment type="caution">
    <text evidence="2">The sequence shown here is derived from an EMBL/GenBank/DDBJ whole genome shotgun (WGS) entry which is preliminary data.</text>
</comment>
<dbReference type="InterPro" id="IPR012334">
    <property type="entry name" value="Pectin_lyas_fold"/>
</dbReference>
<reference evidence="2 3" key="1">
    <citation type="journal article" date="2013" name="Genome Biol. Evol.">
        <title>Genomes of Stigonematalean cyanobacteria (subsection V) and the evolution of oxygenic photosynthesis from prokaryotes to plastids.</title>
        <authorList>
            <person name="Dagan T."/>
            <person name="Roettger M."/>
            <person name="Stucken K."/>
            <person name="Landan G."/>
            <person name="Koch R."/>
            <person name="Major P."/>
            <person name="Gould S.B."/>
            <person name="Goremykin V.V."/>
            <person name="Rippka R."/>
            <person name="Tandeau de Marsac N."/>
            <person name="Gugger M."/>
            <person name="Lockhart P.J."/>
            <person name="Allen J.F."/>
            <person name="Brune I."/>
            <person name="Maus I."/>
            <person name="Puhler A."/>
            <person name="Martin W.F."/>
        </authorList>
    </citation>
    <scope>NUCLEOTIDE SEQUENCE [LARGE SCALE GENOMIC DNA]</scope>
    <source>
        <strain evidence="2 3">PCC 7110</strain>
    </source>
</reference>
<feature type="domain" description="Filamentous haemagglutinin FhaB/tRNA nuclease CdiA-like TPS" evidence="1">
    <location>
        <begin position="49"/>
        <end position="158"/>
    </location>
</feature>
<dbReference type="InterPro" id="IPR008638">
    <property type="entry name" value="FhaB/CdiA-like_TPS"/>
</dbReference>
<proteinExistence type="predicted"/>
<dbReference type="NCBIfam" id="TIGR01901">
    <property type="entry name" value="adhes_NPXG"/>
    <property type="match status" value="1"/>
</dbReference>
<dbReference type="SMART" id="SM00912">
    <property type="entry name" value="Haemagg_act"/>
    <property type="match status" value="1"/>
</dbReference>
<name>A0A139WZ30_9CYAN</name>
<dbReference type="STRING" id="128403.WA1_04130"/>
<dbReference type="RefSeq" id="WP_051077041.1">
    <property type="nucleotide sequence ID" value="NZ_KQ976354.1"/>
</dbReference>
<dbReference type="AlphaFoldDB" id="A0A139WZ30"/>
<dbReference type="Gene3D" id="2.160.20.10">
    <property type="entry name" value="Single-stranded right-handed beta-helix, Pectin lyase-like"/>
    <property type="match status" value="1"/>
</dbReference>
<gene>
    <name evidence="2" type="ORF">WA1_04130</name>
</gene>
<evidence type="ECO:0000259" key="1">
    <source>
        <dbReference type="SMART" id="SM00912"/>
    </source>
</evidence>
<dbReference type="SUPFAM" id="SSF51126">
    <property type="entry name" value="Pectin lyase-like"/>
    <property type="match status" value="1"/>
</dbReference>
<dbReference type="PROSITE" id="PS51257">
    <property type="entry name" value="PROKAR_LIPOPROTEIN"/>
    <property type="match status" value="1"/>
</dbReference>
<dbReference type="Proteomes" id="UP000076925">
    <property type="component" value="Unassembled WGS sequence"/>
</dbReference>
<dbReference type="InterPro" id="IPR011050">
    <property type="entry name" value="Pectin_lyase_fold/virulence"/>
</dbReference>
<sequence>MLKNSLVNLVLKCGVDILTPVGLILLGCGSALAELNEVIAQVQPDGSLGRENSIINSIDSLNQRVDGGAIRGANLFHSFQEFNIGEGRGVYFANPDGINNILSRVTGGNASNIFGKLGVLGGANLFLLNPNGIVFGENASLDIQGSFVATTADAIEFGEQGNFSATQPQQSRLLSIAPGALFFQQVRSQPGNIVNRGNLAVGKDFTVAADNLDLQGQLLAGGNLNLQGTSIIELKNAEAKGNNVGIQAGSLNMSRSLIEVNSSSQEKTGSLFIKLIQAVITEPVILILILAILPP</sequence>
<evidence type="ECO:0000313" key="2">
    <source>
        <dbReference type="EMBL" id="KYC37714.1"/>
    </source>
</evidence>
<keyword evidence="3" id="KW-1185">Reference proteome</keyword>
<evidence type="ECO:0000313" key="3">
    <source>
        <dbReference type="Proteomes" id="UP000076925"/>
    </source>
</evidence>
<protein>
    <recommendedName>
        <fullName evidence="1">Filamentous haemagglutinin FhaB/tRNA nuclease CdiA-like TPS domain-containing protein</fullName>
    </recommendedName>
</protein>
<dbReference type="OrthoDB" id="518142at2"/>
<dbReference type="Pfam" id="PF05860">
    <property type="entry name" value="TPS"/>
    <property type="match status" value="1"/>
</dbReference>